<organism evidence="2 3">
    <name type="scientific">Polypterus senegalus</name>
    <name type="common">Senegal bichir</name>
    <dbReference type="NCBI Taxonomy" id="55291"/>
    <lineage>
        <taxon>Eukaryota</taxon>
        <taxon>Metazoa</taxon>
        <taxon>Chordata</taxon>
        <taxon>Craniata</taxon>
        <taxon>Vertebrata</taxon>
        <taxon>Euteleostomi</taxon>
        <taxon>Actinopterygii</taxon>
        <taxon>Polypteriformes</taxon>
        <taxon>Polypteridae</taxon>
        <taxon>Polypterus</taxon>
    </lineage>
</organism>
<dbReference type="PANTHER" id="PTHR15044:SF0">
    <property type="entry name" value="PRO-FMRFAMIDE-RELATED NEUROPEPTIDE FF"/>
    <property type="match status" value="1"/>
</dbReference>
<keyword evidence="3" id="KW-1185">Reference proteome</keyword>
<dbReference type="Proteomes" id="UP000886611">
    <property type="component" value="Unassembled WGS sequence"/>
</dbReference>
<evidence type="ECO:0000313" key="2">
    <source>
        <dbReference type="EMBL" id="KAG2467842.1"/>
    </source>
</evidence>
<feature type="non-terminal residue" evidence="2">
    <location>
        <position position="1"/>
    </location>
</feature>
<dbReference type="PRINTS" id="PR01682">
    <property type="entry name" value="FMRFAMIDEPEP"/>
</dbReference>
<dbReference type="PANTHER" id="PTHR15044">
    <property type="entry name" value="NEUROPEPTIDE FF"/>
    <property type="match status" value="1"/>
</dbReference>
<evidence type="ECO:0000313" key="3">
    <source>
        <dbReference type="Proteomes" id="UP000886611"/>
    </source>
</evidence>
<accession>A0A8X7XH82</accession>
<dbReference type="AlphaFoldDB" id="A0A8X7XH82"/>
<comment type="caution">
    <text evidence="2">The sequence shown here is derived from an EMBL/GenBank/DDBJ whole genome shotgun (WGS) entry which is preliminary data.</text>
</comment>
<proteinExistence type="predicted"/>
<dbReference type="EMBL" id="JAATIS010000485">
    <property type="protein sequence ID" value="KAG2467842.1"/>
    <property type="molecule type" value="Genomic_DNA"/>
</dbReference>
<protein>
    <submittedName>
        <fullName evidence="2">NPFF protein</fullName>
    </submittedName>
</protein>
<sequence length="125" mass="14229">MESRVFLTALALLVAWTRLSAGLEEGVESKESYPLDSEGNVADLLQPEEHSWQGDERLLNAILRSLAHATQRYSRSPSFLFQPQRFGREARGAVGDETRIQSRGWEVMPPQFWSLAVPQRFGRKK</sequence>
<dbReference type="InterPro" id="IPR008065">
    <property type="entry name" value="NPFF"/>
</dbReference>
<feature type="signal peptide" evidence="1">
    <location>
        <begin position="1"/>
        <end position="22"/>
    </location>
</feature>
<gene>
    <name evidence="2" type="primary">Npff</name>
    <name evidence="2" type="ORF">GTO96_0014334</name>
</gene>
<feature type="chain" id="PRO_5036505811" evidence="1">
    <location>
        <begin position="23"/>
        <end position="125"/>
    </location>
</feature>
<reference evidence="2 3" key="1">
    <citation type="journal article" date="2021" name="Cell">
        <title>Tracing the genetic footprints of vertebrate landing in non-teleost ray-finned fishes.</title>
        <authorList>
            <person name="Bi X."/>
            <person name="Wang K."/>
            <person name="Yang L."/>
            <person name="Pan H."/>
            <person name="Jiang H."/>
            <person name="Wei Q."/>
            <person name="Fang M."/>
            <person name="Yu H."/>
            <person name="Zhu C."/>
            <person name="Cai Y."/>
            <person name="He Y."/>
            <person name="Gan X."/>
            <person name="Zeng H."/>
            <person name="Yu D."/>
            <person name="Zhu Y."/>
            <person name="Jiang H."/>
            <person name="Qiu Q."/>
            <person name="Yang H."/>
            <person name="Zhang Y.E."/>
            <person name="Wang W."/>
            <person name="Zhu M."/>
            <person name="He S."/>
            <person name="Zhang G."/>
        </authorList>
    </citation>
    <scope>NUCLEOTIDE SEQUENCE [LARGE SCALE GENOMIC DNA]</scope>
    <source>
        <strain evidence="2">Bchr_013</strain>
    </source>
</reference>
<dbReference type="GO" id="GO:0005184">
    <property type="term" value="F:neuropeptide hormone activity"/>
    <property type="evidence" value="ECO:0007669"/>
    <property type="project" value="InterPro"/>
</dbReference>
<keyword evidence="1" id="KW-0732">Signal</keyword>
<name>A0A8X7XH82_POLSE</name>
<dbReference type="PIRSF" id="PIRSF038092">
    <property type="entry name" value="FMRFamid-rel_pep_precur"/>
    <property type="match status" value="1"/>
</dbReference>
<dbReference type="Pfam" id="PF15085">
    <property type="entry name" value="NPFF"/>
    <property type="match status" value="1"/>
</dbReference>
<evidence type="ECO:0000256" key="1">
    <source>
        <dbReference type="SAM" id="SignalP"/>
    </source>
</evidence>
<feature type="non-terminal residue" evidence="2">
    <location>
        <position position="125"/>
    </location>
</feature>